<dbReference type="Gene3D" id="3.40.50.1460">
    <property type="match status" value="1"/>
</dbReference>
<comment type="caution">
    <text evidence="2">The sequence shown here is derived from an EMBL/GenBank/DDBJ whole genome shotgun (WGS) entry which is preliminary data.</text>
</comment>
<reference evidence="2" key="1">
    <citation type="journal article" date="2015" name="Nature">
        <title>Complex archaea that bridge the gap between prokaryotes and eukaryotes.</title>
        <authorList>
            <person name="Spang A."/>
            <person name="Saw J.H."/>
            <person name="Jorgensen S.L."/>
            <person name="Zaremba-Niedzwiedzka K."/>
            <person name="Martijn J."/>
            <person name="Lind A.E."/>
            <person name="van Eijk R."/>
            <person name="Schleper C."/>
            <person name="Guy L."/>
            <person name="Ettema T.J."/>
        </authorList>
    </citation>
    <scope>NUCLEOTIDE SEQUENCE</scope>
</reference>
<keyword evidence="1" id="KW-0472">Membrane</keyword>
<protein>
    <submittedName>
        <fullName evidence="2">Uncharacterized protein</fullName>
    </submittedName>
</protein>
<keyword evidence="1" id="KW-1133">Transmembrane helix</keyword>
<evidence type="ECO:0000256" key="1">
    <source>
        <dbReference type="SAM" id="Phobius"/>
    </source>
</evidence>
<dbReference type="AlphaFoldDB" id="A0A0F9JYR6"/>
<organism evidence="2">
    <name type="scientific">marine sediment metagenome</name>
    <dbReference type="NCBI Taxonomy" id="412755"/>
    <lineage>
        <taxon>unclassified sequences</taxon>
        <taxon>metagenomes</taxon>
        <taxon>ecological metagenomes</taxon>
    </lineage>
</organism>
<name>A0A0F9JYR6_9ZZZZ</name>
<keyword evidence="1" id="KW-0812">Transmembrane</keyword>
<gene>
    <name evidence="2" type="ORF">LCGC14_1395870</name>
</gene>
<sequence length="559" mass="60626">MKKVYGKSILILILVSSLLSFHGNTYMIKSNSNTVIESNPKAAPFSANLAAWIVIAGDRDDHDKLDIIRSGTDKAYEALINRGFTASEIYYLDPPYSTFANPLSPYRDADTTLANIQWAIETWAASLVDATHGLGLYLFDHGGASYMVLPGTDLSAPNLNTYLDNLEVSTGLNRTIIVYEASRAGSFIDPVSKDNRIVVTATDIIHSSYVNAAWDWTVFSETFWSSITQCKTIGEAFEDAVVNVAAMGYGSSQFPLIDDNHDEIGHEVDGAGNLPNGGDGTDALNVWIGTGSNCPSIYVQLWPLRYYIAKLSPIPIPIWTVITTNSLVKNVYARVIPPDWIPPTPEPEDPKLPDGVKLQGDEGVLLIQLYDRDGDGNFTPNLNPDSDFWGDDGDYQVNLIALTQDNVIAKIVSSVITVNEDGNPPPDITPPTVMITTPSPNALISGIVGVIAEGDDDQALSTIKNFVDDVEVMEEIMPSYLPYPEVTYLLDTSEYSEGSHTIRAIATDTSGNVNSDSVDITIGGEGGIPGYSITTLIFGSIIGVVMIYFISKKKIKTLS</sequence>
<dbReference type="GO" id="GO:0006508">
    <property type="term" value="P:proteolysis"/>
    <property type="evidence" value="ECO:0007669"/>
    <property type="project" value="InterPro"/>
</dbReference>
<dbReference type="GO" id="GO:0008233">
    <property type="term" value="F:peptidase activity"/>
    <property type="evidence" value="ECO:0007669"/>
    <property type="project" value="InterPro"/>
</dbReference>
<dbReference type="EMBL" id="LAZR01009068">
    <property type="protein sequence ID" value="KKM74883.1"/>
    <property type="molecule type" value="Genomic_DNA"/>
</dbReference>
<dbReference type="Pfam" id="PF01650">
    <property type="entry name" value="Peptidase_C13"/>
    <property type="match status" value="1"/>
</dbReference>
<dbReference type="InterPro" id="IPR001096">
    <property type="entry name" value="Peptidase_C13"/>
</dbReference>
<proteinExistence type="predicted"/>
<dbReference type="Gene3D" id="2.60.40.10">
    <property type="entry name" value="Immunoglobulins"/>
    <property type="match status" value="1"/>
</dbReference>
<evidence type="ECO:0000313" key="2">
    <source>
        <dbReference type="EMBL" id="KKM74883.1"/>
    </source>
</evidence>
<accession>A0A0F9JYR6</accession>
<dbReference type="InterPro" id="IPR013783">
    <property type="entry name" value="Ig-like_fold"/>
</dbReference>
<feature type="transmembrane region" description="Helical" evidence="1">
    <location>
        <begin position="530"/>
        <end position="550"/>
    </location>
</feature>